<dbReference type="EMBL" id="GGEC01007542">
    <property type="protein sequence ID" value="MBW88025.1"/>
    <property type="molecule type" value="Transcribed_RNA"/>
</dbReference>
<dbReference type="AlphaFoldDB" id="A0A2P2J3I9"/>
<organism evidence="1">
    <name type="scientific">Rhizophora mucronata</name>
    <name type="common">Asiatic mangrove</name>
    <dbReference type="NCBI Taxonomy" id="61149"/>
    <lineage>
        <taxon>Eukaryota</taxon>
        <taxon>Viridiplantae</taxon>
        <taxon>Streptophyta</taxon>
        <taxon>Embryophyta</taxon>
        <taxon>Tracheophyta</taxon>
        <taxon>Spermatophyta</taxon>
        <taxon>Magnoliopsida</taxon>
        <taxon>eudicotyledons</taxon>
        <taxon>Gunneridae</taxon>
        <taxon>Pentapetalae</taxon>
        <taxon>rosids</taxon>
        <taxon>fabids</taxon>
        <taxon>Malpighiales</taxon>
        <taxon>Rhizophoraceae</taxon>
        <taxon>Rhizophora</taxon>
    </lineage>
</organism>
<accession>A0A2P2J3I9</accession>
<sequence>MSFCILQELLEHPHVIPPINCPMHVFDSSSASFFRYCLHCMVL</sequence>
<proteinExistence type="predicted"/>
<reference evidence="1" key="1">
    <citation type="submission" date="2018-02" db="EMBL/GenBank/DDBJ databases">
        <title>Rhizophora mucronata_Transcriptome.</title>
        <authorList>
            <person name="Meera S.P."/>
            <person name="Sreeshan A."/>
            <person name="Augustine A."/>
        </authorList>
    </citation>
    <scope>NUCLEOTIDE SEQUENCE</scope>
    <source>
        <tissue evidence="1">Leaf</tissue>
    </source>
</reference>
<evidence type="ECO:0000313" key="1">
    <source>
        <dbReference type="EMBL" id="MBW88025.1"/>
    </source>
</evidence>
<protein>
    <submittedName>
        <fullName evidence="1">Uncharacterized protein</fullName>
    </submittedName>
</protein>
<name>A0A2P2J3I9_RHIMU</name>